<accession>A0A286RK87</accession>
<organism evidence="1 2">
    <name type="scientific">Thermogutta terrifontis</name>
    <dbReference type="NCBI Taxonomy" id="1331910"/>
    <lineage>
        <taxon>Bacteria</taxon>
        <taxon>Pseudomonadati</taxon>
        <taxon>Planctomycetota</taxon>
        <taxon>Planctomycetia</taxon>
        <taxon>Pirellulales</taxon>
        <taxon>Thermoguttaceae</taxon>
        <taxon>Thermogutta</taxon>
    </lineage>
</organism>
<dbReference type="Proteomes" id="UP000215086">
    <property type="component" value="Chromosome"/>
</dbReference>
<dbReference type="KEGG" id="ttf:THTE_3792"/>
<name>A0A286RK87_9BACT</name>
<keyword evidence="2" id="KW-1185">Reference proteome</keyword>
<sequence length="44" mass="4832">MSFLAIRPIIAKKDVSSAFQPLARRLKTNSVAGLVFTRVQDAVD</sequence>
<proteinExistence type="predicted"/>
<reference evidence="1 2" key="1">
    <citation type="journal article" name="Front. Microbiol.">
        <title>Sugar Metabolism of the First Thermophilic Planctomycete Thermogutta terrifontis: Comparative Genomic and Transcriptomic Approaches.</title>
        <authorList>
            <person name="Elcheninov A.G."/>
            <person name="Menzel P."/>
            <person name="Gudbergsdottir S.R."/>
            <person name="Slesarev A.I."/>
            <person name="Kadnikov V.V."/>
            <person name="Krogh A."/>
            <person name="Bonch-Osmolovskaya E.A."/>
            <person name="Peng X."/>
            <person name="Kublanov I.V."/>
        </authorList>
    </citation>
    <scope>NUCLEOTIDE SEQUENCE [LARGE SCALE GENOMIC DNA]</scope>
    <source>
        <strain evidence="1 2">R1</strain>
    </source>
</reference>
<protein>
    <submittedName>
        <fullName evidence="1">Uncharacterized protein</fullName>
    </submittedName>
</protein>
<evidence type="ECO:0000313" key="2">
    <source>
        <dbReference type="Proteomes" id="UP000215086"/>
    </source>
</evidence>
<evidence type="ECO:0000313" key="1">
    <source>
        <dbReference type="EMBL" id="ASV76393.1"/>
    </source>
</evidence>
<gene>
    <name evidence="1" type="ORF">THTE_3792</name>
</gene>
<dbReference type="AlphaFoldDB" id="A0A286RK87"/>
<dbReference type="EMBL" id="CP018477">
    <property type="protein sequence ID" value="ASV76393.1"/>
    <property type="molecule type" value="Genomic_DNA"/>
</dbReference>